<organism evidence="2 3">
    <name type="scientific">Nitratiruptor tergarcus DSM 16512</name>
    <dbReference type="NCBI Taxonomy" id="1069081"/>
    <lineage>
        <taxon>Bacteria</taxon>
        <taxon>Pseudomonadati</taxon>
        <taxon>Campylobacterota</taxon>
        <taxon>Epsilonproteobacteria</taxon>
        <taxon>Nautiliales</taxon>
        <taxon>Nitratiruptoraceae</taxon>
        <taxon>Nitratiruptor</taxon>
    </lineage>
</organism>
<evidence type="ECO:0000313" key="3">
    <source>
        <dbReference type="Proteomes" id="UP000192602"/>
    </source>
</evidence>
<dbReference type="PANTHER" id="PTHR33933">
    <property type="entry name" value="NUCLEOTIDYLTRANSFERASE"/>
    <property type="match status" value="1"/>
</dbReference>
<dbReference type="RefSeq" id="WP_084275714.1">
    <property type="nucleotide sequence ID" value="NZ_AP026671.1"/>
</dbReference>
<dbReference type="CDD" id="cd05403">
    <property type="entry name" value="NT_KNTase_like"/>
    <property type="match status" value="1"/>
</dbReference>
<dbReference type="InterPro" id="IPR002934">
    <property type="entry name" value="Polymerase_NTP_transf_dom"/>
</dbReference>
<reference evidence="3" key="1">
    <citation type="submission" date="2017-04" db="EMBL/GenBank/DDBJ databases">
        <authorList>
            <person name="Varghese N."/>
            <person name="Submissions S."/>
        </authorList>
    </citation>
    <scope>NUCLEOTIDE SEQUENCE [LARGE SCALE GENOMIC DNA]</scope>
    <source>
        <strain evidence="3">DSM 16512</strain>
    </source>
</reference>
<dbReference type="Gene3D" id="3.30.460.10">
    <property type="entry name" value="Beta Polymerase, domain 2"/>
    <property type="match status" value="1"/>
</dbReference>
<sequence>MSKIDIEKLKNEIMERLKPLNPDKIILFGSYAYGEPNEESDIDLFIIKDALEKEKLRDEMLQAQILLWDIVEKYKIGSDVFVDCKSRIKHRMENIRDQFYKKIIKKGRMIYVK</sequence>
<evidence type="ECO:0000259" key="1">
    <source>
        <dbReference type="Pfam" id="PF01909"/>
    </source>
</evidence>
<dbReference type="EMBL" id="FWWZ01000001">
    <property type="protein sequence ID" value="SMC09487.1"/>
    <property type="molecule type" value="Genomic_DNA"/>
</dbReference>
<dbReference type="OrthoDB" id="5334523at2"/>
<dbReference type="AlphaFoldDB" id="A0A1W1WT66"/>
<keyword evidence="3" id="KW-1185">Reference proteome</keyword>
<dbReference type="Proteomes" id="UP000192602">
    <property type="component" value="Unassembled WGS sequence"/>
</dbReference>
<dbReference type="SUPFAM" id="SSF81301">
    <property type="entry name" value="Nucleotidyltransferase"/>
    <property type="match status" value="1"/>
</dbReference>
<accession>A0A1W1WT66</accession>
<dbReference type="Pfam" id="PF01909">
    <property type="entry name" value="NTP_transf_2"/>
    <property type="match status" value="1"/>
</dbReference>
<protein>
    <submittedName>
        <fullName evidence="2">UTP:GlnB (Protein PII) uridylyltransferase</fullName>
    </submittedName>
</protein>
<keyword evidence="2" id="KW-0808">Transferase</keyword>
<dbReference type="InterPro" id="IPR052548">
    <property type="entry name" value="Type_VII_TA_antitoxin"/>
</dbReference>
<feature type="domain" description="Polymerase nucleotidyl transferase" evidence="1">
    <location>
        <begin position="7"/>
        <end position="86"/>
    </location>
</feature>
<gene>
    <name evidence="2" type="ORF">SAMN05660197_1298</name>
</gene>
<evidence type="ECO:0000313" key="2">
    <source>
        <dbReference type="EMBL" id="SMC09487.1"/>
    </source>
</evidence>
<name>A0A1W1WT66_9BACT</name>
<keyword evidence="2" id="KW-0548">Nucleotidyltransferase</keyword>
<dbReference type="InterPro" id="IPR043519">
    <property type="entry name" value="NT_sf"/>
</dbReference>
<dbReference type="STRING" id="1069081.SAMN05660197_1298"/>
<dbReference type="GO" id="GO:0016779">
    <property type="term" value="F:nucleotidyltransferase activity"/>
    <property type="evidence" value="ECO:0007669"/>
    <property type="project" value="UniProtKB-KW"/>
</dbReference>
<proteinExistence type="predicted"/>
<dbReference type="PANTHER" id="PTHR33933:SF1">
    <property type="entry name" value="PROTEIN ADENYLYLTRANSFERASE MNTA-RELATED"/>
    <property type="match status" value="1"/>
</dbReference>